<protein>
    <submittedName>
        <fullName evidence="2">Uncharacterized protein</fullName>
    </submittedName>
</protein>
<gene>
    <name evidence="2" type="ORF">Anapl_02859</name>
</gene>
<keyword evidence="3" id="KW-1185">Reference proteome</keyword>
<name>R0L2X1_ANAPL</name>
<dbReference type="AlphaFoldDB" id="R0L2X1"/>
<evidence type="ECO:0000256" key="1">
    <source>
        <dbReference type="SAM" id="MobiDB-lite"/>
    </source>
</evidence>
<accession>R0L2X1</accession>
<proteinExistence type="predicted"/>
<dbReference type="Proteomes" id="UP000296049">
    <property type="component" value="Unassembled WGS sequence"/>
</dbReference>
<feature type="compositionally biased region" description="Basic and acidic residues" evidence="1">
    <location>
        <begin position="39"/>
        <end position="50"/>
    </location>
</feature>
<evidence type="ECO:0000313" key="3">
    <source>
        <dbReference type="Proteomes" id="UP000296049"/>
    </source>
</evidence>
<evidence type="ECO:0000313" key="2">
    <source>
        <dbReference type="EMBL" id="EOA99878.1"/>
    </source>
</evidence>
<sequence>MPAETALWAPGSCQALQKPGSGQALTTAPRRAPPVTAELTKDAEGRKYHTDSSSGSGALMEEHLQREPLCCRDVEKPNRHPKVRDSHCRHFCRGRCVPHTGGFTLPVDHQYHGLLAWLVPGHKATAAVDTSSSQAQEYESTCRAANSK</sequence>
<organism evidence="2 3">
    <name type="scientific">Anas platyrhynchos</name>
    <name type="common">Mallard</name>
    <name type="synonym">Anas boschas</name>
    <dbReference type="NCBI Taxonomy" id="8839"/>
    <lineage>
        <taxon>Eukaryota</taxon>
        <taxon>Metazoa</taxon>
        <taxon>Chordata</taxon>
        <taxon>Craniata</taxon>
        <taxon>Vertebrata</taxon>
        <taxon>Euteleostomi</taxon>
        <taxon>Archelosauria</taxon>
        <taxon>Archosauria</taxon>
        <taxon>Dinosauria</taxon>
        <taxon>Saurischia</taxon>
        <taxon>Theropoda</taxon>
        <taxon>Coelurosauria</taxon>
        <taxon>Aves</taxon>
        <taxon>Neognathae</taxon>
        <taxon>Galloanserae</taxon>
        <taxon>Anseriformes</taxon>
        <taxon>Anatidae</taxon>
        <taxon>Anatinae</taxon>
        <taxon>Anas</taxon>
    </lineage>
</organism>
<feature type="region of interest" description="Disordered" evidence="1">
    <location>
        <begin position="1"/>
        <end position="60"/>
    </location>
</feature>
<reference evidence="3" key="1">
    <citation type="journal article" date="2013" name="Nat. Genet.">
        <title>The duck genome and transcriptome provide insight into an avian influenza virus reservoir species.</title>
        <authorList>
            <person name="Huang Y."/>
            <person name="Li Y."/>
            <person name="Burt D.W."/>
            <person name="Chen H."/>
            <person name="Zhang Y."/>
            <person name="Qian W."/>
            <person name="Kim H."/>
            <person name="Gan S."/>
            <person name="Zhao Y."/>
            <person name="Li J."/>
            <person name="Yi K."/>
            <person name="Feng H."/>
            <person name="Zhu P."/>
            <person name="Li B."/>
            <person name="Liu Q."/>
            <person name="Fairley S."/>
            <person name="Magor K.E."/>
            <person name="Du Z."/>
            <person name="Hu X."/>
            <person name="Goodman L."/>
            <person name="Tafer H."/>
            <person name="Vignal A."/>
            <person name="Lee T."/>
            <person name="Kim K.W."/>
            <person name="Sheng Z."/>
            <person name="An Y."/>
            <person name="Searle S."/>
            <person name="Herrero J."/>
            <person name="Groenen M.A."/>
            <person name="Crooijmans R.P."/>
            <person name="Faraut T."/>
            <person name="Cai Q."/>
            <person name="Webster R.G."/>
            <person name="Aldridge J.R."/>
            <person name="Warren W.C."/>
            <person name="Bartschat S."/>
            <person name="Kehr S."/>
            <person name="Marz M."/>
            <person name="Stadler P.F."/>
            <person name="Smith J."/>
            <person name="Kraus R.H."/>
            <person name="Zhao Y."/>
            <person name="Ren L."/>
            <person name="Fei J."/>
            <person name="Morisson M."/>
            <person name="Kaiser P."/>
            <person name="Griffin D.K."/>
            <person name="Rao M."/>
            <person name="Pitel F."/>
            <person name="Wang J."/>
            <person name="Li N."/>
        </authorList>
    </citation>
    <scope>NUCLEOTIDE SEQUENCE [LARGE SCALE GENOMIC DNA]</scope>
</reference>
<dbReference type="EMBL" id="KB743260">
    <property type="protein sequence ID" value="EOA99878.1"/>
    <property type="molecule type" value="Genomic_DNA"/>
</dbReference>